<evidence type="ECO:0000313" key="1">
    <source>
        <dbReference type="EMBL" id="KAJ8707633.1"/>
    </source>
</evidence>
<dbReference type="Proteomes" id="UP001231518">
    <property type="component" value="Chromosome 28"/>
</dbReference>
<evidence type="ECO:0000313" key="2">
    <source>
        <dbReference type="Proteomes" id="UP001231518"/>
    </source>
</evidence>
<protein>
    <submittedName>
        <fullName evidence="1">Uncharacterized protein</fullName>
    </submittedName>
</protein>
<name>A0AAD7Y9G3_MYTSE</name>
<accession>A0AAD7Y9G3</accession>
<gene>
    <name evidence="1" type="ORF">PYW07_011310</name>
</gene>
<proteinExistence type="predicted"/>
<sequence>MEPWPIYNCYIHRIESIQRKFLRYIQYRSETYLPDYHSRCLKFHILPLTEQRKITDIAFLFNIANGSVDCSELIGKLGLRVPSFTFRNHRPFYVPSVRCIYRKKSYIIRASRSYI</sequence>
<reference evidence="1" key="1">
    <citation type="submission" date="2023-03" db="EMBL/GenBank/DDBJ databases">
        <title>Chromosome-level genomes of two armyworms, Mythimna separata and Mythimna loreyi, provide insights into the biosynthesis and reception of sex pheromones.</title>
        <authorList>
            <person name="Zhao H."/>
        </authorList>
    </citation>
    <scope>NUCLEOTIDE SEQUENCE</scope>
    <source>
        <strain evidence="1">BeijingLab</strain>
        <tissue evidence="1">Pupa</tissue>
    </source>
</reference>
<comment type="caution">
    <text evidence="1">The sequence shown here is derived from an EMBL/GenBank/DDBJ whole genome shotgun (WGS) entry which is preliminary data.</text>
</comment>
<keyword evidence="2" id="KW-1185">Reference proteome</keyword>
<dbReference type="AlphaFoldDB" id="A0AAD7Y9G3"/>
<dbReference type="EMBL" id="JARGEI010000027">
    <property type="protein sequence ID" value="KAJ8707633.1"/>
    <property type="molecule type" value="Genomic_DNA"/>
</dbReference>
<organism evidence="1 2">
    <name type="scientific">Mythimna separata</name>
    <name type="common">Oriental armyworm</name>
    <name type="synonym">Pseudaletia separata</name>
    <dbReference type="NCBI Taxonomy" id="271217"/>
    <lineage>
        <taxon>Eukaryota</taxon>
        <taxon>Metazoa</taxon>
        <taxon>Ecdysozoa</taxon>
        <taxon>Arthropoda</taxon>
        <taxon>Hexapoda</taxon>
        <taxon>Insecta</taxon>
        <taxon>Pterygota</taxon>
        <taxon>Neoptera</taxon>
        <taxon>Endopterygota</taxon>
        <taxon>Lepidoptera</taxon>
        <taxon>Glossata</taxon>
        <taxon>Ditrysia</taxon>
        <taxon>Noctuoidea</taxon>
        <taxon>Noctuidae</taxon>
        <taxon>Noctuinae</taxon>
        <taxon>Hadenini</taxon>
        <taxon>Mythimna</taxon>
    </lineage>
</organism>